<dbReference type="EMBL" id="BARS01008929">
    <property type="protein sequence ID" value="GAF68068.1"/>
    <property type="molecule type" value="Genomic_DNA"/>
</dbReference>
<protein>
    <submittedName>
        <fullName evidence="1">Uncharacterized protein</fullName>
    </submittedName>
</protein>
<proteinExistence type="predicted"/>
<organism evidence="1">
    <name type="scientific">marine sediment metagenome</name>
    <dbReference type="NCBI Taxonomy" id="412755"/>
    <lineage>
        <taxon>unclassified sequences</taxon>
        <taxon>metagenomes</taxon>
        <taxon>ecological metagenomes</taxon>
    </lineage>
</organism>
<accession>X0RH31</accession>
<feature type="non-terminal residue" evidence="1">
    <location>
        <position position="1"/>
    </location>
</feature>
<evidence type="ECO:0000313" key="1">
    <source>
        <dbReference type="EMBL" id="GAF68068.1"/>
    </source>
</evidence>
<comment type="caution">
    <text evidence="1">The sequence shown here is derived from an EMBL/GenBank/DDBJ whole genome shotgun (WGS) entry which is preliminary data.</text>
</comment>
<reference evidence="1" key="1">
    <citation type="journal article" date="2014" name="Front. Microbiol.">
        <title>High frequency of phylogenetically diverse reductive dehalogenase-homologous genes in deep subseafloor sedimentary metagenomes.</title>
        <authorList>
            <person name="Kawai M."/>
            <person name="Futagami T."/>
            <person name="Toyoda A."/>
            <person name="Takaki Y."/>
            <person name="Nishi S."/>
            <person name="Hori S."/>
            <person name="Arai W."/>
            <person name="Tsubouchi T."/>
            <person name="Morono Y."/>
            <person name="Uchiyama I."/>
            <person name="Ito T."/>
            <person name="Fujiyama A."/>
            <person name="Inagaki F."/>
            <person name="Takami H."/>
        </authorList>
    </citation>
    <scope>NUCLEOTIDE SEQUENCE</scope>
    <source>
        <strain evidence="1">Expedition CK06-06</strain>
    </source>
</reference>
<name>X0RH31_9ZZZZ</name>
<dbReference type="AlphaFoldDB" id="X0RH31"/>
<gene>
    <name evidence="1" type="ORF">S01H1_16911</name>
</gene>
<sequence>VLAFGVRDVSLDVLVGNAAATTLRSPFQRNAATGPLAIDLPKIGTVDELQSDSRQVTIKPGQPIVVKLSGQGCAALVSFLKP</sequence>